<evidence type="ECO:0000313" key="1">
    <source>
        <dbReference type="EMBL" id="VAV98496.1"/>
    </source>
</evidence>
<protein>
    <submittedName>
        <fullName evidence="1">Uncharacterized protein</fullName>
    </submittedName>
</protein>
<accession>A0A3B0SC22</accession>
<dbReference type="Gene3D" id="1.20.1330.10">
    <property type="entry name" value="f41 fragment of flagellin, N-terminal domain"/>
    <property type="match status" value="1"/>
</dbReference>
<proteinExistence type="predicted"/>
<reference evidence="1" key="1">
    <citation type="submission" date="2018-06" db="EMBL/GenBank/DDBJ databases">
        <authorList>
            <person name="Zhirakovskaya E."/>
        </authorList>
    </citation>
    <scope>NUCLEOTIDE SEQUENCE</scope>
</reference>
<dbReference type="AlphaFoldDB" id="A0A3B0SC22"/>
<dbReference type="EMBL" id="UOEJ01000103">
    <property type="protein sequence ID" value="VAV98496.1"/>
    <property type="molecule type" value="Genomic_DNA"/>
</dbReference>
<feature type="non-terminal residue" evidence="1">
    <location>
        <position position="175"/>
    </location>
</feature>
<sequence>MTRVSSFGNQQMMLTSLMNNQSNVVKGQMQITTGKKEENYSGLAGEVSTLLGAKTVFSQNQGYLRATNYVDRFLRTNDIQLENMVSNAQNVRDAMLEAIAQEETFAMDEMLGESYAAMVSALNTSIGGVHVFSGGRTDVAPVIGNDISDLVAAASVSDLFRNDQRSPSARVAQNT</sequence>
<gene>
    <name evidence="1" type="ORF">MNBD_ALPHA01-269</name>
</gene>
<name>A0A3B0SC22_9ZZZZ</name>
<organism evidence="1">
    <name type="scientific">hydrothermal vent metagenome</name>
    <dbReference type="NCBI Taxonomy" id="652676"/>
    <lineage>
        <taxon>unclassified sequences</taxon>
        <taxon>metagenomes</taxon>
        <taxon>ecological metagenomes</taxon>
    </lineage>
</organism>
<dbReference type="SUPFAM" id="SSF64518">
    <property type="entry name" value="Phase 1 flagellin"/>
    <property type="match status" value="1"/>
</dbReference>